<reference evidence="2 3" key="1">
    <citation type="submission" date="2018-04" db="EMBL/GenBank/DDBJ databases">
        <title>Genomic Encyclopedia of Archaeal and Bacterial Type Strains, Phase II (KMG-II): from individual species to whole genera.</title>
        <authorList>
            <person name="Goeker M."/>
        </authorList>
    </citation>
    <scope>NUCLEOTIDE SEQUENCE [LARGE SCALE GENOMIC DNA]</scope>
    <source>
        <strain evidence="2 3">DSM 23382</strain>
    </source>
</reference>
<dbReference type="OrthoDB" id="9813144at2"/>
<keyword evidence="3" id="KW-1185">Reference proteome</keyword>
<accession>A0A2T5UNZ0</accession>
<dbReference type="InterPro" id="IPR007497">
    <property type="entry name" value="SIMPL/DUF541"/>
</dbReference>
<dbReference type="EMBL" id="QAYG01000017">
    <property type="protein sequence ID" value="PTW53222.1"/>
    <property type="molecule type" value="Genomic_DNA"/>
</dbReference>
<evidence type="ECO:0000256" key="1">
    <source>
        <dbReference type="SAM" id="SignalP"/>
    </source>
</evidence>
<dbReference type="Gene3D" id="3.30.70.2970">
    <property type="entry name" value="Protein of unknown function (DUF541), domain 2"/>
    <property type="match status" value="1"/>
</dbReference>
<name>A0A2T5UNZ0_9HYPH</name>
<keyword evidence="1" id="KW-0732">Signal</keyword>
<dbReference type="Proteomes" id="UP000244081">
    <property type="component" value="Unassembled WGS sequence"/>
</dbReference>
<evidence type="ECO:0000313" key="3">
    <source>
        <dbReference type="Proteomes" id="UP000244081"/>
    </source>
</evidence>
<dbReference type="InterPro" id="IPR052022">
    <property type="entry name" value="26kDa_periplasmic_antigen"/>
</dbReference>
<dbReference type="RefSeq" id="WP_107992154.1">
    <property type="nucleotide sequence ID" value="NZ_QAYG01000017.1"/>
</dbReference>
<dbReference type="GO" id="GO:0006974">
    <property type="term" value="P:DNA damage response"/>
    <property type="evidence" value="ECO:0007669"/>
    <property type="project" value="TreeGrafter"/>
</dbReference>
<feature type="signal peptide" evidence="1">
    <location>
        <begin position="1"/>
        <end position="26"/>
    </location>
</feature>
<dbReference type="Pfam" id="PF04402">
    <property type="entry name" value="SIMPL"/>
    <property type="match status" value="1"/>
</dbReference>
<dbReference type="AlphaFoldDB" id="A0A2T5UNZ0"/>
<gene>
    <name evidence="2" type="ORF">C8N35_11738</name>
</gene>
<dbReference type="PANTHER" id="PTHR34387:SF1">
    <property type="entry name" value="PERIPLASMIC IMMUNOGENIC PROTEIN"/>
    <property type="match status" value="1"/>
</dbReference>
<evidence type="ECO:0000313" key="2">
    <source>
        <dbReference type="EMBL" id="PTW53222.1"/>
    </source>
</evidence>
<dbReference type="Gene3D" id="3.30.110.170">
    <property type="entry name" value="Protein of unknown function (DUF541), domain 1"/>
    <property type="match status" value="1"/>
</dbReference>
<dbReference type="PANTHER" id="PTHR34387">
    <property type="entry name" value="SLR1258 PROTEIN"/>
    <property type="match status" value="1"/>
</dbReference>
<sequence>MTPSLRSTTAAMLVAALCTVTATIFAQGPALAQENDKVATMTLTGTGDVTATPDMAVVTSGVVSQAKTAREALTANTDAMTGLIGEIKSAGIEARDIQTNGFSISPRYAERRDGNGNWQEDRKIVGYQVNNGVSVRVRDLSKLGALLDAMVTKGANNVGGIHFIVSNADERRDEARTAAVTDVKRKAELYAKAAGVKLGRILSISEGDTYRPQPMMMVRSMKAEDASVPMEAGEETLSVNVTITWQLEQ</sequence>
<protein>
    <recommendedName>
        <fullName evidence="4">SIMPL domain-containing protein</fullName>
    </recommendedName>
</protein>
<organism evidence="2 3">
    <name type="scientific">Breoghania corrubedonensis</name>
    <dbReference type="NCBI Taxonomy" id="665038"/>
    <lineage>
        <taxon>Bacteria</taxon>
        <taxon>Pseudomonadati</taxon>
        <taxon>Pseudomonadota</taxon>
        <taxon>Alphaproteobacteria</taxon>
        <taxon>Hyphomicrobiales</taxon>
        <taxon>Stappiaceae</taxon>
        <taxon>Breoghania</taxon>
    </lineage>
</organism>
<feature type="chain" id="PRO_5015514425" description="SIMPL domain-containing protein" evidence="1">
    <location>
        <begin position="27"/>
        <end position="249"/>
    </location>
</feature>
<comment type="caution">
    <text evidence="2">The sequence shown here is derived from an EMBL/GenBank/DDBJ whole genome shotgun (WGS) entry which is preliminary data.</text>
</comment>
<evidence type="ECO:0008006" key="4">
    <source>
        <dbReference type="Google" id="ProtNLM"/>
    </source>
</evidence>
<proteinExistence type="predicted"/>